<organism evidence="17 18">
    <name type="scientific">Canna indica</name>
    <name type="common">Indian-shot</name>
    <dbReference type="NCBI Taxonomy" id="4628"/>
    <lineage>
        <taxon>Eukaryota</taxon>
        <taxon>Viridiplantae</taxon>
        <taxon>Streptophyta</taxon>
        <taxon>Embryophyta</taxon>
        <taxon>Tracheophyta</taxon>
        <taxon>Spermatophyta</taxon>
        <taxon>Magnoliopsida</taxon>
        <taxon>Liliopsida</taxon>
        <taxon>Zingiberales</taxon>
        <taxon>Cannaceae</taxon>
        <taxon>Canna</taxon>
    </lineage>
</organism>
<comment type="subcellular location">
    <subcellularLocation>
        <location evidence="2">Membrane</location>
        <topology evidence="2">Single-pass membrane protein</topology>
    </subcellularLocation>
</comment>
<dbReference type="AlphaFoldDB" id="A0AAQ3JR94"/>
<dbReference type="SMART" id="SM00184">
    <property type="entry name" value="RING"/>
    <property type="match status" value="1"/>
</dbReference>
<feature type="domain" description="RING-type" evidence="16">
    <location>
        <begin position="123"/>
        <end position="165"/>
    </location>
</feature>
<dbReference type="CDD" id="cd16461">
    <property type="entry name" value="RING-H2_EL5-like"/>
    <property type="match status" value="1"/>
</dbReference>
<keyword evidence="12 15" id="KW-0472">Membrane</keyword>
<keyword evidence="6 15" id="KW-0812">Transmembrane</keyword>
<feature type="transmembrane region" description="Helical" evidence="15">
    <location>
        <begin position="42"/>
        <end position="63"/>
    </location>
</feature>
<evidence type="ECO:0000256" key="15">
    <source>
        <dbReference type="SAM" id="Phobius"/>
    </source>
</evidence>
<evidence type="ECO:0000256" key="4">
    <source>
        <dbReference type="ARBA" id="ARBA00012483"/>
    </source>
</evidence>
<keyword evidence="5" id="KW-0808">Transferase</keyword>
<dbReference type="PROSITE" id="PS50089">
    <property type="entry name" value="ZF_RING_2"/>
    <property type="match status" value="1"/>
</dbReference>
<dbReference type="FunFam" id="3.30.40.10:FF:000231">
    <property type="entry name" value="RING-H2 finger protein ATL46"/>
    <property type="match status" value="1"/>
</dbReference>
<dbReference type="InterPro" id="IPR001841">
    <property type="entry name" value="Znf_RING"/>
</dbReference>
<dbReference type="Gene3D" id="3.30.40.10">
    <property type="entry name" value="Zinc/RING finger domain, C3HC4 (zinc finger)"/>
    <property type="match status" value="1"/>
</dbReference>
<evidence type="ECO:0000256" key="6">
    <source>
        <dbReference type="ARBA" id="ARBA00022692"/>
    </source>
</evidence>
<keyword evidence="11 15" id="KW-1133">Transmembrane helix</keyword>
<comment type="similarity">
    <text evidence="13">Belongs to the RING-type zinc finger family. ATL subfamily.</text>
</comment>
<dbReference type="InterPro" id="IPR013083">
    <property type="entry name" value="Znf_RING/FYVE/PHD"/>
</dbReference>
<dbReference type="GO" id="GO:0008270">
    <property type="term" value="F:zinc ion binding"/>
    <property type="evidence" value="ECO:0007669"/>
    <property type="project" value="UniProtKB-KW"/>
</dbReference>
<keyword evidence="10" id="KW-0862">Zinc</keyword>
<keyword evidence="7" id="KW-0479">Metal-binding</keyword>
<sequence length="460" mass="50332">MDWVLHQSMKQESILSPLPSPSPPAPPLPPPVNFGNKITPSILLIIVILAIIFFISGILHLLVRYLIRPSNREPDAMANATAFQGELQQLFHLHDAGVDQSFIDTLPVFQYKSIKGLNDPFDCAVCLCEFEADDKLRLLPKCSHAFHLQCIDTWLLSHSTCPLCRGSLFPDLSPARSCSPVVLVLDSGGESSREVASGRRESVSTATVGLVGEDDLASPVDDAAQKQAEIAAKEELDVAVSVTEFAEAKVVPVKLGKFRSVDADGGEGQGTSNGDGNLDQRRCFSMGAYEYVMDETSSLQVTIKPSKKKPALKKPGHRVARSECDCHSRREGFKGFDIPTSVELKYDSYGNSTTSATLHKKESFSISKIWLRTRKDEPVSEDTSRRTVSFRLPVSGGRDEVKLKKSASPLAVSEFSDSRWCKRGGEFNSDVEAGSCNNGVVSRVDETPSFARTLLWIVGR</sequence>
<evidence type="ECO:0000259" key="16">
    <source>
        <dbReference type="PROSITE" id="PS50089"/>
    </source>
</evidence>
<evidence type="ECO:0000256" key="8">
    <source>
        <dbReference type="ARBA" id="ARBA00022771"/>
    </source>
</evidence>
<evidence type="ECO:0000256" key="7">
    <source>
        <dbReference type="ARBA" id="ARBA00022723"/>
    </source>
</evidence>
<comment type="catalytic activity">
    <reaction evidence="1">
        <text>S-ubiquitinyl-[E2 ubiquitin-conjugating enzyme]-L-cysteine + [acceptor protein]-L-lysine = [E2 ubiquitin-conjugating enzyme]-L-cysteine + N(6)-ubiquitinyl-[acceptor protein]-L-lysine.</text>
        <dbReference type="EC" id="2.3.2.27"/>
    </reaction>
</comment>
<accession>A0AAQ3JR94</accession>
<evidence type="ECO:0000256" key="2">
    <source>
        <dbReference type="ARBA" id="ARBA00004167"/>
    </source>
</evidence>
<dbReference type="Pfam" id="PF13639">
    <property type="entry name" value="zf-RING_2"/>
    <property type="match status" value="1"/>
</dbReference>
<proteinExistence type="inferred from homology"/>
<evidence type="ECO:0000256" key="3">
    <source>
        <dbReference type="ARBA" id="ARBA00004906"/>
    </source>
</evidence>
<evidence type="ECO:0000256" key="14">
    <source>
        <dbReference type="PROSITE-ProRule" id="PRU00175"/>
    </source>
</evidence>
<dbReference type="PANTHER" id="PTHR45768:SF10">
    <property type="entry name" value="RING-H2 FINGER PROTEIN ATL13-RELATED"/>
    <property type="match status" value="1"/>
</dbReference>
<evidence type="ECO:0000256" key="9">
    <source>
        <dbReference type="ARBA" id="ARBA00022786"/>
    </source>
</evidence>
<evidence type="ECO:0000256" key="5">
    <source>
        <dbReference type="ARBA" id="ARBA00022679"/>
    </source>
</evidence>
<comment type="pathway">
    <text evidence="3">Protein modification; protein ubiquitination.</text>
</comment>
<dbReference type="EC" id="2.3.2.27" evidence="4"/>
<keyword evidence="8 14" id="KW-0863">Zinc-finger</keyword>
<evidence type="ECO:0000256" key="12">
    <source>
        <dbReference type="ARBA" id="ARBA00023136"/>
    </source>
</evidence>
<protein>
    <recommendedName>
        <fullName evidence="4">RING-type E3 ubiquitin transferase</fullName>
        <ecNumber evidence="4">2.3.2.27</ecNumber>
    </recommendedName>
</protein>
<reference evidence="17 18" key="1">
    <citation type="submission" date="2023-10" db="EMBL/GenBank/DDBJ databases">
        <title>Chromosome-scale genome assembly provides insights into flower coloration mechanisms of Canna indica.</title>
        <authorList>
            <person name="Li C."/>
        </authorList>
    </citation>
    <scope>NUCLEOTIDE SEQUENCE [LARGE SCALE GENOMIC DNA]</scope>
    <source>
        <tissue evidence="17">Flower</tissue>
    </source>
</reference>
<keyword evidence="18" id="KW-1185">Reference proteome</keyword>
<name>A0AAQ3JR94_9LILI</name>
<dbReference type="GO" id="GO:0061630">
    <property type="term" value="F:ubiquitin protein ligase activity"/>
    <property type="evidence" value="ECO:0007669"/>
    <property type="project" value="UniProtKB-EC"/>
</dbReference>
<dbReference type="Proteomes" id="UP001327560">
    <property type="component" value="Chromosome 1"/>
</dbReference>
<keyword evidence="9" id="KW-0833">Ubl conjugation pathway</keyword>
<evidence type="ECO:0000256" key="11">
    <source>
        <dbReference type="ARBA" id="ARBA00022989"/>
    </source>
</evidence>
<evidence type="ECO:0000256" key="1">
    <source>
        <dbReference type="ARBA" id="ARBA00000900"/>
    </source>
</evidence>
<dbReference type="PANTHER" id="PTHR45768">
    <property type="entry name" value="E3 UBIQUITIN-PROTEIN LIGASE RNF13-LIKE"/>
    <property type="match status" value="1"/>
</dbReference>
<dbReference type="SUPFAM" id="SSF57850">
    <property type="entry name" value="RING/U-box"/>
    <property type="match status" value="1"/>
</dbReference>
<dbReference type="GO" id="GO:0016020">
    <property type="term" value="C:membrane"/>
    <property type="evidence" value="ECO:0007669"/>
    <property type="project" value="UniProtKB-SubCell"/>
</dbReference>
<evidence type="ECO:0000313" key="18">
    <source>
        <dbReference type="Proteomes" id="UP001327560"/>
    </source>
</evidence>
<evidence type="ECO:0000313" key="17">
    <source>
        <dbReference type="EMBL" id="WOK94366.1"/>
    </source>
</evidence>
<gene>
    <name evidence="17" type="ORF">Cni_G03068</name>
</gene>
<evidence type="ECO:0000256" key="13">
    <source>
        <dbReference type="ARBA" id="ARBA00024209"/>
    </source>
</evidence>
<dbReference type="EMBL" id="CP136890">
    <property type="protein sequence ID" value="WOK94366.1"/>
    <property type="molecule type" value="Genomic_DNA"/>
</dbReference>
<evidence type="ECO:0000256" key="10">
    <source>
        <dbReference type="ARBA" id="ARBA00022833"/>
    </source>
</evidence>